<organism evidence="1 2">
    <name type="scientific">Gossypium arboreum</name>
    <name type="common">Tree cotton</name>
    <name type="synonym">Gossypium nanking</name>
    <dbReference type="NCBI Taxonomy" id="29729"/>
    <lineage>
        <taxon>Eukaryota</taxon>
        <taxon>Viridiplantae</taxon>
        <taxon>Streptophyta</taxon>
        <taxon>Embryophyta</taxon>
        <taxon>Tracheophyta</taxon>
        <taxon>Spermatophyta</taxon>
        <taxon>Magnoliopsida</taxon>
        <taxon>eudicotyledons</taxon>
        <taxon>Gunneridae</taxon>
        <taxon>Pentapetalae</taxon>
        <taxon>rosids</taxon>
        <taxon>malvids</taxon>
        <taxon>Malvales</taxon>
        <taxon>Malvaceae</taxon>
        <taxon>Malvoideae</taxon>
        <taxon>Gossypium</taxon>
    </lineage>
</organism>
<evidence type="ECO:0000313" key="1">
    <source>
        <dbReference type="EMBL" id="KAK5785673.1"/>
    </source>
</evidence>
<dbReference type="EMBL" id="JARKNE010000011">
    <property type="protein sequence ID" value="KAK5785673.1"/>
    <property type="molecule type" value="Genomic_DNA"/>
</dbReference>
<sequence>MAHTATLRPPHGLVMCMAMPSSTTQSCLVHVHSHGRPHARVVSIVIIFTAK</sequence>
<protein>
    <submittedName>
        <fullName evidence="1">Uncharacterized protein</fullName>
    </submittedName>
</protein>
<proteinExistence type="predicted"/>
<gene>
    <name evidence="1" type="ORF">PVK06_040278</name>
</gene>
<dbReference type="Proteomes" id="UP001358586">
    <property type="component" value="Chromosome 11"/>
</dbReference>
<keyword evidence="2" id="KW-1185">Reference proteome</keyword>
<name>A0ABR0N509_GOSAR</name>
<evidence type="ECO:0000313" key="2">
    <source>
        <dbReference type="Proteomes" id="UP001358586"/>
    </source>
</evidence>
<accession>A0ABR0N509</accession>
<comment type="caution">
    <text evidence="1">The sequence shown here is derived from an EMBL/GenBank/DDBJ whole genome shotgun (WGS) entry which is preliminary data.</text>
</comment>
<reference evidence="1 2" key="1">
    <citation type="submission" date="2023-03" db="EMBL/GenBank/DDBJ databases">
        <title>WGS of Gossypium arboreum.</title>
        <authorList>
            <person name="Yu D."/>
        </authorList>
    </citation>
    <scope>NUCLEOTIDE SEQUENCE [LARGE SCALE GENOMIC DNA]</scope>
    <source>
        <tissue evidence="1">Leaf</tissue>
    </source>
</reference>